<evidence type="ECO:0000256" key="1">
    <source>
        <dbReference type="SAM" id="MobiDB-lite"/>
    </source>
</evidence>
<protein>
    <submittedName>
        <fullName evidence="2">Uncharacterized protein</fullName>
    </submittedName>
</protein>
<proteinExistence type="predicted"/>
<reference evidence="2" key="1">
    <citation type="submission" date="2023-11" db="EMBL/GenBank/DDBJ databases">
        <authorList>
            <person name="De Vega J J."/>
            <person name="De Vega J J."/>
        </authorList>
    </citation>
    <scope>NUCLEOTIDE SEQUENCE</scope>
</reference>
<evidence type="ECO:0000313" key="2">
    <source>
        <dbReference type="EMBL" id="CAK5263125.1"/>
    </source>
</evidence>
<keyword evidence="3" id="KW-1185">Reference proteome</keyword>
<feature type="region of interest" description="Disordered" evidence="1">
    <location>
        <begin position="1"/>
        <end position="54"/>
    </location>
</feature>
<organism evidence="2 3">
    <name type="scientific">Mycena citricolor</name>
    <dbReference type="NCBI Taxonomy" id="2018698"/>
    <lineage>
        <taxon>Eukaryota</taxon>
        <taxon>Fungi</taxon>
        <taxon>Dikarya</taxon>
        <taxon>Basidiomycota</taxon>
        <taxon>Agaricomycotina</taxon>
        <taxon>Agaricomycetes</taxon>
        <taxon>Agaricomycetidae</taxon>
        <taxon>Agaricales</taxon>
        <taxon>Marasmiineae</taxon>
        <taxon>Mycenaceae</taxon>
        <taxon>Mycena</taxon>
    </lineage>
</organism>
<feature type="compositionally biased region" description="Low complexity" evidence="1">
    <location>
        <begin position="15"/>
        <end position="28"/>
    </location>
</feature>
<sequence length="285" mass="31545">MELDLDELAYPPSPTSSSLFLPSSSSPPHVTDSWLPSQSNAKSSVPNSSVHTSCSTQSAQLSGHQFCSARPQQTVNVQSGIASCHEHAASSASSTKLSPICFLIERYVLLTIPARYARERKMDALAHSRQYITKYALRPTNFVPRLKLSKRSNSKIQQAKSYLQALALQHFFQRMSVSVDEHKKMLDAMFEMFVELQNTVASISSESTAAISRAEQDMEWIRPAQSSWKHALRERDALPNPFTNQSLPPFLDLYSLSRQSASSPSIFGTPTLLTKPDNACGHAGR</sequence>
<accession>A0AAD2JUZ5</accession>
<gene>
    <name evidence="2" type="ORF">MYCIT1_LOCUS2380</name>
</gene>
<dbReference type="AlphaFoldDB" id="A0AAD2JUZ5"/>
<dbReference type="Proteomes" id="UP001295794">
    <property type="component" value="Unassembled WGS sequence"/>
</dbReference>
<evidence type="ECO:0000313" key="3">
    <source>
        <dbReference type="Proteomes" id="UP001295794"/>
    </source>
</evidence>
<feature type="compositionally biased region" description="Polar residues" evidence="1">
    <location>
        <begin position="34"/>
        <end position="54"/>
    </location>
</feature>
<name>A0AAD2JUZ5_9AGAR</name>
<comment type="caution">
    <text evidence="2">The sequence shown here is derived from an EMBL/GenBank/DDBJ whole genome shotgun (WGS) entry which is preliminary data.</text>
</comment>
<dbReference type="EMBL" id="CAVNYO010000035">
    <property type="protein sequence ID" value="CAK5263125.1"/>
    <property type="molecule type" value="Genomic_DNA"/>
</dbReference>